<protein>
    <submittedName>
        <fullName evidence="2">Uncharacterized protein</fullName>
    </submittedName>
</protein>
<evidence type="ECO:0000256" key="1">
    <source>
        <dbReference type="SAM" id="Phobius"/>
    </source>
</evidence>
<keyword evidence="3" id="KW-1185">Reference proteome</keyword>
<dbReference type="Gramene" id="PRQ25041">
    <property type="protein sequence ID" value="PRQ25041"/>
    <property type="gene ID" value="RchiOBHm_Chr6g0279171"/>
</dbReference>
<dbReference type="Proteomes" id="UP000238479">
    <property type="component" value="Chromosome 6"/>
</dbReference>
<evidence type="ECO:0000313" key="3">
    <source>
        <dbReference type="Proteomes" id="UP000238479"/>
    </source>
</evidence>
<comment type="caution">
    <text evidence="2">The sequence shown here is derived from an EMBL/GenBank/DDBJ whole genome shotgun (WGS) entry which is preliminary data.</text>
</comment>
<feature type="transmembrane region" description="Helical" evidence="1">
    <location>
        <begin position="51"/>
        <end position="71"/>
    </location>
</feature>
<dbReference type="EMBL" id="PDCK01000044">
    <property type="protein sequence ID" value="PRQ25041.1"/>
    <property type="molecule type" value="Genomic_DNA"/>
</dbReference>
<keyword evidence="1" id="KW-0812">Transmembrane</keyword>
<organism evidence="2 3">
    <name type="scientific">Rosa chinensis</name>
    <name type="common">China rose</name>
    <dbReference type="NCBI Taxonomy" id="74649"/>
    <lineage>
        <taxon>Eukaryota</taxon>
        <taxon>Viridiplantae</taxon>
        <taxon>Streptophyta</taxon>
        <taxon>Embryophyta</taxon>
        <taxon>Tracheophyta</taxon>
        <taxon>Spermatophyta</taxon>
        <taxon>Magnoliopsida</taxon>
        <taxon>eudicotyledons</taxon>
        <taxon>Gunneridae</taxon>
        <taxon>Pentapetalae</taxon>
        <taxon>rosids</taxon>
        <taxon>fabids</taxon>
        <taxon>Rosales</taxon>
        <taxon>Rosaceae</taxon>
        <taxon>Rosoideae</taxon>
        <taxon>Rosoideae incertae sedis</taxon>
        <taxon>Rosa</taxon>
    </lineage>
</organism>
<reference evidence="2 3" key="1">
    <citation type="journal article" date="2018" name="Nat. Genet.">
        <title>The Rosa genome provides new insights in the design of modern roses.</title>
        <authorList>
            <person name="Bendahmane M."/>
        </authorList>
    </citation>
    <scope>NUCLEOTIDE SEQUENCE [LARGE SCALE GENOMIC DNA]</scope>
    <source>
        <strain evidence="3">cv. Old Blush</strain>
    </source>
</reference>
<sequence length="73" mass="8253">MGLITPKDSLAQLHIELLKNTTLFLFCLECVTRCSSGLWVNVKVNAFCSSALHFVVFGLFTNSYLIICLYVEY</sequence>
<name>A0A2P6PT00_ROSCH</name>
<dbReference type="AlphaFoldDB" id="A0A2P6PT00"/>
<gene>
    <name evidence="2" type="ORF">RchiOBHm_Chr6g0279171</name>
</gene>
<evidence type="ECO:0000313" key="2">
    <source>
        <dbReference type="EMBL" id="PRQ25041.1"/>
    </source>
</evidence>
<keyword evidence="1" id="KW-0472">Membrane</keyword>
<keyword evidence="1" id="KW-1133">Transmembrane helix</keyword>
<accession>A0A2P6PT00</accession>
<proteinExistence type="predicted"/>